<keyword evidence="2" id="KW-0812">Transmembrane</keyword>
<feature type="region of interest" description="Disordered" evidence="1">
    <location>
        <begin position="137"/>
        <end position="176"/>
    </location>
</feature>
<name>A0A151LW83_9APIC</name>
<dbReference type="GeneID" id="29774311"/>
<feature type="compositionally biased region" description="Basic and acidic residues" evidence="1">
    <location>
        <begin position="164"/>
        <end position="173"/>
    </location>
</feature>
<proteinExistence type="predicted"/>
<evidence type="ECO:0000313" key="4">
    <source>
        <dbReference type="Proteomes" id="UP000076004"/>
    </source>
</evidence>
<dbReference type="EMBL" id="LVLB01000003">
    <property type="protein sequence ID" value="KYO03455.1"/>
    <property type="molecule type" value="Genomic_DNA"/>
</dbReference>
<accession>A0A151LW83</accession>
<feature type="transmembrane region" description="Helical" evidence="2">
    <location>
        <begin position="243"/>
        <end position="261"/>
    </location>
</feature>
<organism evidence="3 4">
    <name type="scientific">Plasmodium gaboni</name>
    <dbReference type="NCBI Taxonomy" id="647221"/>
    <lineage>
        <taxon>Eukaryota</taxon>
        <taxon>Sar</taxon>
        <taxon>Alveolata</taxon>
        <taxon>Apicomplexa</taxon>
        <taxon>Aconoidasida</taxon>
        <taxon>Haemosporida</taxon>
        <taxon>Plasmodiidae</taxon>
        <taxon>Plasmodium</taxon>
        <taxon>Plasmodium (Laverania)</taxon>
    </lineage>
</organism>
<evidence type="ECO:0000256" key="2">
    <source>
        <dbReference type="SAM" id="Phobius"/>
    </source>
</evidence>
<dbReference type="KEGG" id="pgab:PGSY75_0202200"/>
<evidence type="ECO:0000256" key="1">
    <source>
        <dbReference type="SAM" id="MobiDB-lite"/>
    </source>
</evidence>
<sequence>MLNKDNRKIHNAHMSRYVVYRKREINDNFFSKSYNLFFSNKKYEYSKDEKEKNIYPLSLKLFMLTIFICILQFSNNNGYIGKHINKNFGNDNEHYFNIRYNRSLAEMKKRINAIRDMINNDSLGTVFKNELPLPENITKGDSEKGDGDLLNGSEYDVNSSNDDNNTKSDGSDKRKSKGINKVKKLLGLSKSCGDKSGKLNLQLQKAFDILEIIIEQTSRALPFILPFIPPFMVYKYGYAKTYVMLYTFNLIHAMFKWAILLRNMLMRNKQRNEALKEQDNNLNIQNP</sequence>
<gene>
    <name evidence="3" type="ORF">PGSY75_0202200</name>
</gene>
<evidence type="ECO:0000313" key="3">
    <source>
        <dbReference type="EMBL" id="KYO03455.1"/>
    </source>
</evidence>
<dbReference type="AlphaFoldDB" id="A0A151LW83"/>
<reference evidence="3 4" key="1">
    <citation type="journal article" date="2016" name="Nat. Commun.">
        <title>Genomes of cryptic chimpanzee Plasmodium species reveal key evolutionary events leading to human malaria.</title>
        <authorList>
            <person name="Sundararaman S.A."/>
            <person name="Plenderleith L.J."/>
            <person name="Liu W."/>
            <person name="Loy D.E."/>
            <person name="Learn G.H."/>
            <person name="Li Y."/>
            <person name="Shaw K.S."/>
            <person name="Ayouba A."/>
            <person name="Peeters M."/>
            <person name="Speede S."/>
            <person name="Shaw G.M."/>
            <person name="Bushman F.D."/>
            <person name="Brisson D."/>
            <person name="Rayner J.C."/>
            <person name="Sharp P.M."/>
            <person name="Hahn B.H."/>
        </authorList>
    </citation>
    <scope>NUCLEOTIDE SEQUENCE [LARGE SCALE GENOMIC DNA]</scope>
    <source>
        <strain evidence="3 4">SY75</strain>
    </source>
</reference>
<keyword evidence="2" id="KW-0472">Membrane</keyword>
<comment type="caution">
    <text evidence="3">The sequence shown here is derived from an EMBL/GenBank/DDBJ whole genome shotgun (WGS) entry which is preliminary data.</text>
</comment>
<feature type="compositionally biased region" description="Basic and acidic residues" evidence="1">
    <location>
        <begin position="138"/>
        <end position="147"/>
    </location>
</feature>
<keyword evidence="2" id="KW-1133">Transmembrane helix</keyword>
<protein>
    <submittedName>
        <fullName evidence="3">EMP1-trafficking protein</fullName>
    </submittedName>
</protein>
<dbReference type="VEuPathDB" id="PlasmoDB:PGSY75_0202200"/>
<dbReference type="RefSeq" id="XP_018643679.1">
    <property type="nucleotide sequence ID" value="XM_018783689.1"/>
</dbReference>
<dbReference type="Proteomes" id="UP000076004">
    <property type="component" value="Unassembled WGS sequence"/>
</dbReference>